<dbReference type="Gene3D" id="3.20.190.10">
    <property type="entry name" value="MutM-like, N-terminal"/>
    <property type="match status" value="1"/>
</dbReference>
<proteinExistence type="inferred from homology"/>
<feature type="binding site" evidence="15">
    <location>
        <position position="110"/>
    </location>
    <ligand>
        <name>DNA</name>
        <dbReference type="ChEBI" id="CHEBI:16991"/>
    </ligand>
</feature>
<dbReference type="PROSITE" id="PS51068">
    <property type="entry name" value="FPG_CAT"/>
    <property type="match status" value="1"/>
</dbReference>
<feature type="active site" description="Proton donor; for beta-elimination activity" evidence="15">
    <location>
        <position position="58"/>
    </location>
</feature>
<feature type="active site" description="Schiff-base intermediate with DNA" evidence="15">
    <location>
        <position position="2"/>
    </location>
</feature>
<feature type="active site" description="Proton donor" evidence="15">
    <location>
        <position position="3"/>
    </location>
</feature>
<dbReference type="GO" id="GO:0006284">
    <property type="term" value="P:base-excision repair"/>
    <property type="evidence" value="ECO:0007669"/>
    <property type="project" value="InterPro"/>
</dbReference>
<dbReference type="PROSITE" id="PS51066">
    <property type="entry name" value="ZF_FPG_2"/>
    <property type="match status" value="1"/>
</dbReference>
<keyword evidence="19" id="KW-1185">Reference proteome</keyword>
<feature type="domain" description="Formamidopyrimidine-DNA glycosylase catalytic" evidence="17">
    <location>
        <begin position="2"/>
        <end position="113"/>
    </location>
</feature>
<dbReference type="PANTHER" id="PTHR22993:SF9">
    <property type="entry name" value="FORMAMIDOPYRIMIDINE-DNA GLYCOSYLASE"/>
    <property type="match status" value="1"/>
</dbReference>
<dbReference type="Pfam" id="PF06831">
    <property type="entry name" value="H2TH"/>
    <property type="match status" value="1"/>
</dbReference>
<dbReference type="InterPro" id="IPR010979">
    <property type="entry name" value="Ribosomal_uS13-like_H2TH"/>
</dbReference>
<keyword evidence="12 15" id="KW-0511">Multifunctional enzyme</keyword>
<dbReference type="FunFam" id="1.10.8.50:FF:000003">
    <property type="entry name" value="Formamidopyrimidine-DNA glycosylase"/>
    <property type="match status" value="1"/>
</dbReference>
<comment type="cofactor">
    <cofactor evidence="15">
        <name>Zn(2+)</name>
        <dbReference type="ChEBI" id="CHEBI:29105"/>
    </cofactor>
    <text evidence="15">Binds 1 zinc ion per subunit.</text>
</comment>
<dbReference type="Pfam" id="PF01149">
    <property type="entry name" value="Fapy_DNA_glyco"/>
    <property type="match status" value="1"/>
</dbReference>
<dbReference type="EC" id="3.2.2.23" evidence="15"/>
<dbReference type="STRING" id="1236501.GCA_000613865_03512"/>
<evidence type="ECO:0000256" key="11">
    <source>
        <dbReference type="ARBA" id="ARBA00023239"/>
    </source>
</evidence>
<evidence type="ECO:0000256" key="1">
    <source>
        <dbReference type="ARBA" id="ARBA00001668"/>
    </source>
</evidence>
<feature type="domain" description="FPG-type" evidence="16">
    <location>
        <begin position="238"/>
        <end position="277"/>
    </location>
</feature>
<evidence type="ECO:0000256" key="5">
    <source>
        <dbReference type="ARBA" id="ARBA00022763"/>
    </source>
</evidence>
<evidence type="ECO:0000256" key="7">
    <source>
        <dbReference type="ARBA" id="ARBA00022801"/>
    </source>
</evidence>
<dbReference type="SUPFAM" id="SSF81624">
    <property type="entry name" value="N-terminal domain of MutM-like DNA repair proteins"/>
    <property type="match status" value="1"/>
</dbReference>
<keyword evidence="13 15" id="KW-0326">Glycosidase</keyword>
<evidence type="ECO:0000256" key="4">
    <source>
        <dbReference type="ARBA" id="ARBA00022723"/>
    </source>
</evidence>
<accession>A0A252BX27</accession>
<keyword evidence="8 15" id="KW-0862">Zinc</keyword>
<evidence type="ECO:0000256" key="13">
    <source>
        <dbReference type="ARBA" id="ARBA00023295"/>
    </source>
</evidence>
<organism evidence="18 19">
    <name type="scientific">Acetobacter okinawensis</name>
    <dbReference type="NCBI Taxonomy" id="1076594"/>
    <lineage>
        <taxon>Bacteria</taxon>
        <taxon>Pseudomonadati</taxon>
        <taxon>Pseudomonadota</taxon>
        <taxon>Alphaproteobacteria</taxon>
        <taxon>Acetobacterales</taxon>
        <taxon>Acetobacteraceae</taxon>
        <taxon>Acetobacter</taxon>
    </lineage>
</organism>
<evidence type="ECO:0000256" key="2">
    <source>
        <dbReference type="ARBA" id="ARBA00009409"/>
    </source>
</evidence>
<dbReference type="InterPro" id="IPR020629">
    <property type="entry name" value="FPG_Glyclase"/>
</dbReference>
<feature type="binding site" evidence="15">
    <location>
        <position position="153"/>
    </location>
    <ligand>
        <name>DNA</name>
        <dbReference type="ChEBI" id="CHEBI:16991"/>
    </ligand>
</feature>
<dbReference type="Gene3D" id="1.10.8.50">
    <property type="match status" value="1"/>
</dbReference>
<keyword evidence="10 15" id="KW-0234">DNA repair</keyword>
<dbReference type="GO" id="GO:0140078">
    <property type="term" value="F:class I DNA-(apurinic or apyrimidinic site) endonuclease activity"/>
    <property type="evidence" value="ECO:0007669"/>
    <property type="project" value="UniProtKB-EC"/>
</dbReference>
<dbReference type="HAMAP" id="MF_00103">
    <property type="entry name" value="Fapy_DNA_glycosyl"/>
    <property type="match status" value="1"/>
</dbReference>
<protein>
    <recommendedName>
        <fullName evidence="15">Formamidopyrimidine-DNA glycosylase</fullName>
        <shortName evidence="15">Fapy-DNA glycosylase</shortName>
        <ecNumber evidence="15">3.2.2.23</ecNumber>
    </recommendedName>
    <alternativeName>
        <fullName evidence="15">DNA-(apurinic or apyrimidinic site) lyase MutM</fullName>
        <shortName evidence="15">AP lyase MutM</shortName>
        <ecNumber evidence="15">4.2.99.18</ecNumber>
    </alternativeName>
</protein>
<keyword evidence="4 15" id="KW-0479">Metal-binding</keyword>
<name>A0A252BX27_9PROT</name>
<evidence type="ECO:0000256" key="15">
    <source>
        <dbReference type="HAMAP-Rule" id="MF_00103"/>
    </source>
</evidence>
<dbReference type="GO" id="GO:0034039">
    <property type="term" value="F:8-oxo-7,8-dihydroguanine DNA N-glycosylase activity"/>
    <property type="evidence" value="ECO:0007669"/>
    <property type="project" value="TreeGrafter"/>
</dbReference>
<evidence type="ECO:0000259" key="17">
    <source>
        <dbReference type="PROSITE" id="PS51068"/>
    </source>
</evidence>
<evidence type="ECO:0000259" key="16">
    <source>
        <dbReference type="PROSITE" id="PS51066"/>
    </source>
</evidence>
<dbReference type="AlphaFoldDB" id="A0A252BX27"/>
<keyword evidence="11 15" id="KW-0456">Lyase</keyword>
<comment type="function">
    <text evidence="15">Involved in base excision repair of DNA damaged by oxidation or by mutagenic agents. Acts as DNA glycosylase that recognizes and removes damaged bases. Has a preference for oxidized purines, such as 7,8-dihydro-8-oxoguanine (8-oxoG). Has AP (apurinic/apyrimidinic) lyase activity and introduces nicks in the DNA strand. Cleaves the DNA backbone by beta-delta elimination to generate a single-strand break at the site of the removed base with both 3'- and 5'-phosphates.</text>
</comment>
<comment type="subunit">
    <text evidence="3 15">Monomer.</text>
</comment>
<dbReference type="Proteomes" id="UP000194931">
    <property type="component" value="Unassembled WGS sequence"/>
</dbReference>
<evidence type="ECO:0000256" key="8">
    <source>
        <dbReference type="ARBA" id="ARBA00022833"/>
    </source>
</evidence>
<comment type="catalytic activity">
    <reaction evidence="1 15">
        <text>Hydrolysis of DNA containing ring-opened 7-methylguanine residues, releasing 2,6-diamino-4-hydroxy-5-(N-methyl)formamidopyrimidine.</text>
        <dbReference type="EC" id="3.2.2.23"/>
    </reaction>
</comment>
<keyword evidence="9 15" id="KW-0238">DNA-binding</keyword>
<dbReference type="InterPro" id="IPR000214">
    <property type="entry name" value="Znf_DNA_glyclase/AP_lyase"/>
</dbReference>
<dbReference type="NCBIfam" id="NF002211">
    <property type="entry name" value="PRK01103.1"/>
    <property type="match status" value="1"/>
</dbReference>
<evidence type="ECO:0000256" key="9">
    <source>
        <dbReference type="ARBA" id="ARBA00023125"/>
    </source>
</evidence>
<dbReference type="EMBL" id="JOPJ01000006">
    <property type="protein sequence ID" value="OUJ13514.1"/>
    <property type="molecule type" value="Genomic_DNA"/>
</dbReference>
<dbReference type="EC" id="4.2.99.18" evidence="15"/>
<feature type="binding site" evidence="15">
    <location>
        <position position="91"/>
    </location>
    <ligand>
        <name>DNA</name>
        <dbReference type="ChEBI" id="CHEBI:16991"/>
    </ligand>
</feature>
<reference evidence="19" key="1">
    <citation type="submission" date="2014-06" db="EMBL/GenBank/DDBJ databases">
        <authorList>
            <person name="Winans N.J."/>
            <person name="Newell P.D."/>
            <person name="Douglas A.E."/>
        </authorList>
    </citation>
    <scope>NUCLEOTIDE SEQUENCE [LARGE SCALE GENOMIC DNA]</scope>
</reference>
<evidence type="ECO:0000313" key="18">
    <source>
        <dbReference type="EMBL" id="OUJ13514.1"/>
    </source>
</evidence>
<dbReference type="PANTHER" id="PTHR22993">
    <property type="entry name" value="FORMAMIDOPYRIMIDINE-DNA GLYCOSYLASE"/>
    <property type="match status" value="1"/>
</dbReference>
<evidence type="ECO:0000256" key="6">
    <source>
        <dbReference type="ARBA" id="ARBA00022771"/>
    </source>
</evidence>
<keyword evidence="7 15" id="KW-0378">Hydrolase</keyword>
<dbReference type="SUPFAM" id="SSF46946">
    <property type="entry name" value="S13-like H2TH domain"/>
    <property type="match status" value="1"/>
</dbReference>
<keyword evidence="5 15" id="KW-0227">DNA damage</keyword>
<dbReference type="GO" id="GO:0008270">
    <property type="term" value="F:zinc ion binding"/>
    <property type="evidence" value="ECO:0007669"/>
    <property type="project" value="UniProtKB-UniRule"/>
</dbReference>
<evidence type="ECO:0000256" key="10">
    <source>
        <dbReference type="ARBA" id="ARBA00023204"/>
    </source>
</evidence>
<dbReference type="eggNOG" id="COG0266">
    <property type="taxonomic scope" value="Bacteria"/>
</dbReference>
<feature type="active site" description="Proton donor; for delta-elimination activity" evidence="15">
    <location>
        <position position="267"/>
    </location>
</feature>
<dbReference type="SMART" id="SM01232">
    <property type="entry name" value="H2TH"/>
    <property type="match status" value="1"/>
</dbReference>
<dbReference type="GO" id="GO:0003684">
    <property type="term" value="F:damaged DNA binding"/>
    <property type="evidence" value="ECO:0007669"/>
    <property type="project" value="InterPro"/>
</dbReference>
<dbReference type="NCBIfam" id="TIGR00577">
    <property type="entry name" value="fpg"/>
    <property type="match status" value="1"/>
</dbReference>
<dbReference type="CDD" id="cd08966">
    <property type="entry name" value="EcFpg-like_N"/>
    <property type="match status" value="1"/>
</dbReference>
<dbReference type="SUPFAM" id="SSF57716">
    <property type="entry name" value="Glucocorticoid receptor-like (DNA-binding domain)"/>
    <property type="match status" value="1"/>
</dbReference>
<dbReference type="InterPro" id="IPR012319">
    <property type="entry name" value="FPG_cat"/>
</dbReference>
<evidence type="ECO:0000256" key="3">
    <source>
        <dbReference type="ARBA" id="ARBA00011245"/>
    </source>
</evidence>
<dbReference type="OrthoDB" id="9800855at2"/>
<evidence type="ECO:0000313" key="19">
    <source>
        <dbReference type="Proteomes" id="UP000194931"/>
    </source>
</evidence>
<evidence type="ECO:0000256" key="12">
    <source>
        <dbReference type="ARBA" id="ARBA00023268"/>
    </source>
</evidence>
<dbReference type="SMART" id="SM00898">
    <property type="entry name" value="Fapy_DNA_glyco"/>
    <property type="match status" value="1"/>
</dbReference>
<comment type="similarity">
    <text evidence="2 15">Belongs to the FPG family.</text>
</comment>
<sequence length="289" mass="31733">MPELPEVETVMRGMQIALQDRTIVQTIIRRHDLRWQIPADFSTQVTGARILGFYRRGKYILIRLSCGQSIILHLGMSGRVVLDSPEPPQRHEHVVFVTDDGKRCGYIDPRRFGMLDLVPTSEENSYRAFADMGPEPLGNGFSAQTLIDASKGRRTPIKPFLLDQHVVAGLGNIYVCEALFRAAIAPTIPACALTPRKANALVRAIRSVLQDAIAAGGSSLKDYVRPEGGLGYFQHAWQVYGKKNQPCPKCPGAPACPGVQHMTQAGRTTFFCPQHQKTGKIGVSGAERA</sequence>
<dbReference type="InterPro" id="IPR015886">
    <property type="entry name" value="H2TH_FPG"/>
</dbReference>
<dbReference type="RefSeq" id="WP_086638690.1">
    <property type="nucleotide sequence ID" value="NZ_JOPJ01000006.1"/>
</dbReference>
<comment type="caution">
    <text evidence="18">The sequence shown here is derived from an EMBL/GenBank/DDBJ whole genome shotgun (WGS) entry which is preliminary data.</text>
</comment>
<keyword evidence="6 15" id="KW-0863">Zinc-finger</keyword>
<evidence type="ECO:0000256" key="14">
    <source>
        <dbReference type="ARBA" id="ARBA00044632"/>
    </source>
</evidence>
<comment type="catalytic activity">
    <reaction evidence="14 15">
        <text>2'-deoxyribonucleotide-(2'-deoxyribose 5'-phosphate)-2'-deoxyribonucleotide-DNA = a 3'-end 2'-deoxyribonucleotide-(2,3-dehydro-2,3-deoxyribose 5'-phosphate)-DNA + a 5'-end 5'-phospho-2'-deoxyribonucleoside-DNA + H(+)</text>
        <dbReference type="Rhea" id="RHEA:66592"/>
        <dbReference type="Rhea" id="RHEA-COMP:13180"/>
        <dbReference type="Rhea" id="RHEA-COMP:16897"/>
        <dbReference type="Rhea" id="RHEA-COMP:17067"/>
        <dbReference type="ChEBI" id="CHEBI:15378"/>
        <dbReference type="ChEBI" id="CHEBI:136412"/>
        <dbReference type="ChEBI" id="CHEBI:157695"/>
        <dbReference type="ChEBI" id="CHEBI:167181"/>
        <dbReference type="EC" id="4.2.99.18"/>
    </reaction>
</comment>
<gene>
    <name evidence="15" type="primary">mutM</name>
    <name evidence="15" type="synonym">fpg</name>
    <name evidence="18" type="ORF">HK26_11455</name>
</gene>
<dbReference type="InterPro" id="IPR035937">
    <property type="entry name" value="FPG_N"/>
</dbReference>